<sequence>MKFKQKSFRKIPDSLSQFGKDFLLGVKLSTLEDKHIEKFSDKLNWKDGESFLPNKIGRFSRRNADGREIIRKDLPKEKVTRSFWTTRSQFDGRDSRTTVSDFITRTYERYPRETIAAQNIPVLCIENDKELFFFIKIDPIDSDELFIHKVNLALEVFGSELDIHIPAKDGFVALPTKMHFVNWVILPKGTKLEMEEAIRKSLSPKLKPSIRPVIEKRMSEIHNFGPDEIVLGFGGYKGYVVYNFPSKGISVLESDNPNNATYVFEHSKWKDLSKLSKTEILANDLFKERIIHDQSWKVQVNKLLA</sequence>
<dbReference type="RefSeq" id="WP_086194740.1">
    <property type="nucleotide sequence ID" value="NZ_JABERH010000033.1"/>
</dbReference>
<evidence type="ECO:0000313" key="2">
    <source>
        <dbReference type="EMBL" id="NNH79139.1"/>
    </source>
</evidence>
<protein>
    <submittedName>
        <fullName evidence="2">Uncharacterized protein</fullName>
    </submittedName>
</protein>
<dbReference type="AlphaFoldDB" id="A0A241V892"/>
<evidence type="ECO:0000313" key="3">
    <source>
        <dbReference type="Proteomes" id="UP000532147"/>
    </source>
</evidence>
<name>A0A241V892_9GAMM</name>
<gene>
    <name evidence="1" type="ORF">HLH11_14265</name>
    <name evidence="2" type="ORF">HLH17_16100</name>
</gene>
<proteinExistence type="predicted"/>
<accession>A0A241V892</accession>
<evidence type="ECO:0000313" key="1">
    <source>
        <dbReference type="EMBL" id="NNH39772.1"/>
    </source>
</evidence>
<dbReference type="Proteomes" id="UP000569202">
    <property type="component" value="Unassembled WGS sequence"/>
</dbReference>
<organism evidence="2 4">
    <name type="scientific">Acinetobacter terrae</name>
    <dbReference type="NCBI Taxonomy" id="2731247"/>
    <lineage>
        <taxon>Bacteria</taxon>
        <taxon>Pseudomonadati</taxon>
        <taxon>Pseudomonadota</taxon>
        <taxon>Gammaproteobacteria</taxon>
        <taxon>Moraxellales</taxon>
        <taxon>Moraxellaceae</taxon>
        <taxon>Acinetobacter</taxon>
        <taxon>Acinetobacter Taxon 24</taxon>
    </lineage>
</organism>
<accession>A0A7Y2RIA1</accession>
<dbReference type="EMBL" id="JABERH010000033">
    <property type="protein sequence ID" value="NNH39772.1"/>
    <property type="molecule type" value="Genomic_DNA"/>
</dbReference>
<comment type="caution">
    <text evidence="2">The sequence shown here is derived from an EMBL/GenBank/DDBJ whole genome shotgun (WGS) entry which is preliminary data.</text>
</comment>
<dbReference type="Proteomes" id="UP000532147">
    <property type="component" value="Unassembled WGS sequence"/>
</dbReference>
<evidence type="ECO:0000313" key="4">
    <source>
        <dbReference type="Proteomes" id="UP000569202"/>
    </source>
</evidence>
<dbReference type="EMBL" id="JABERL010000066">
    <property type="protein sequence ID" value="NNH79139.1"/>
    <property type="molecule type" value="Genomic_DNA"/>
</dbReference>
<reference evidence="3 4" key="1">
    <citation type="submission" date="2020-04" db="EMBL/GenBank/DDBJ databases">
        <title>Acinetobacter Taxon 24.</title>
        <authorList>
            <person name="Nemec A."/>
            <person name="Radolfova-Krizova L."/>
            <person name="Higgins P.G."/>
            <person name="Spanelova P."/>
        </authorList>
    </citation>
    <scope>NUCLEOTIDE SEQUENCE [LARGE SCALE GENOMIC DNA]</scope>
    <source>
        <strain evidence="1 3">ANC 4280</strain>
        <strain evidence="2 4">ANC 5380</strain>
    </source>
</reference>